<sequence>MKLTLIPYRTVNRKRNIARKEKSTIRRSRPGISDQIILCVLTILQ</sequence>
<organism evidence="1">
    <name type="scientific">Rhizophora mucronata</name>
    <name type="common">Asiatic mangrove</name>
    <dbReference type="NCBI Taxonomy" id="61149"/>
    <lineage>
        <taxon>Eukaryota</taxon>
        <taxon>Viridiplantae</taxon>
        <taxon>Streptophyta</taxon>
        <taxon>Embryophyta</taxon>
        <taxon>Tracheophyta</taxon>
        <taxon>Spermatophyta</taxon>
        <taxon>Magnoliopsida</taxon>
        <taxon>eudicotyledons</taxon>
        <taxon>Gunneridae</taxon>
        <taxon>Pentapetalae</taxon>
        <taxon>rosids</taxon>
        <taxon>fabids</taxon>
        <taxon>Malpighiales</taxon>
        <taxon>Rhizophoraceae</taxon>
        <taxon>Rhizophora</taxon>
    </lineage>
</organism>
<proteinExistence type="predicted"/>
<dbReference type="AlphaFoldDB" id="A0A2P2NKJ8"/>
<evidence type="ECO:0000313" key="1">
    <source>
        <dbReference type="EMBL" id="MBX42993.1"/>
    </source>
</evidence>
<dbReference type="EMBL" id="GGEC01062509">
    <property type="protein sequence ID" value="MBX42993.1"/>
    <property type="molecule type" value="Transcribed_RNA"/>
</dbReference>
<protein>
    <submittedName>
        <fullName evidence="1">Uncharacterized protein</fullName>
    </submittedName>
</protein>
<accession>A0A2P2NKJ8</accession>
<name>A0A2P2NKJ8_RHIMU</name>
<reference evidence="1" key="1">
    <citation type="submission" date="2018-02" db="EMBL/GenBank/DDBJ databases">
        <title>Rhizophora mucronata_Transcriptome.</title>
        <authorList>
            <person name="Meera S.P."/>
            <person name="Sreeshan A."/>
            <person name="Augustine A."/>
        </authorList>
    </citation>
    <scope>NUCLEOTIDE SEQUENCE</scope>
    <source>
        <tissue evidence="1">Leaf</tissue>
    </source>
</reference>